<dbReference type="Gramene" id="OB02G17270.1">
    <property type="protein sequence ID" value="OB02G17270.1"/>
    <property type="gene ID" value="OB02G17270"/>
</dbReference>
<reference evidence="2" key="1">
    <citation type="submission" date="2013-04" db="UniProtKB">
        <authorList>
            <consortium name="EnsemblPlants"/>
        </authorList>
    </citation>
    <scope>IDENTIFICATION</scope>
</reference>
<evidence type="ECO:0000313" key="3">
    <source>
        <dbReference type="Proteomes" id="UP000006038"/>
    </source>
</evidence>
<evidence type="ECO:0000256" key="1">
    <source>
        <dbReference type="SAM" id="Phobius"/>
    </source>
</evidence>
<keyword evidence="1" id="KW-0472">Membrane</keyword>
<proteinExistence type="predicted"/>
<keyword evidence="1" id="KW-0812">Transmembrane</keyword>
<protein>
    <submittedName>
        <fullName evidence="2">Uncharacterized protein</fullName>
    </submittedName>
</protein>
<organism evidence="2">
    <name type="scientific">Oryza brachyantha</name>
    <name type="common">malo sina</name>
    <dbReference type="NCBI Taxonomy" id="4533"/>
    <lineage>
        <taxon>Eukaryota</taxon>
        <taxon>Viridiplantae</taxon>
        <taxon>Streptophyta</taxon>
        <taxon>Embryophyta</taxon>
        <taxon>Tracheophyta</taxon>
        <taxon>Spermatophyta</taxon>
        <taxon>Magnoliopsida</taxon>
        <taxon>Liliopsida</taxon>
        <taxon>Poales</taxon>
        <taxon>Poaceae</taxon>
        <taxon>BOP clade</taxon>
        <taxon>Oryzoideae</taxon>
        <taxon>Oryzeae</taxon>
        <taxon>Oryzinae</taxon>
        <taxon>Oryza</taxon>
    </lineage>
</organism>
<keyword evidence="3" id="KW-1185">Reference proteome</keyword>
<keyword evidence="1" id="KW-1133">Transmembrane helix</keyword>
<dbReference type="HOGENOM" id="CLU_3109597_0_0_1"/>
<evidence type="ECO:0000313" key="2">
    <source>
        <dbReference type="EnsemblPlants" id="OB02G17270.1"/>
    </source>
</evidence>
<dbReference type="EnsemblPlants" id="OB02G17270.1">
    <property type="protein sequence ID" value="OB02G17270.1"/>
    <property type="gene ID" value="OB02G17270"/>
</dbReference>
<name>J3LAR0_ORYBR</name>
<dbReference type="AlphaFoldDB" id="J3LAR0"/>
<accession>J3LAR0</accession>
<sequence length="51" mass="5861">MLFIFVIKTTAHRKATSTGQAYWSRIAVFPLPHGFGSSGSMVFLILWFRER</sequence>
<feature type="transmembrane region" description="Helical" evidence="1">
    <location>
        <begin position="26"/>
        <end position="48"/>
    </location>
</feature>
<dbReference type="Proteomes" id="UP000006038">
    <property type="component" value="Unassembled WGS sequence"/>
</dbReference>